<dbReference type="EMBL" id="AVOT02017098">
    <property type="protein sequence ID" value="MBW0502957.1"/>
    <property type="molecule type" value="Genomic_DNA"/>
</dbReference>
<feature type="compositionally biased region" description="Acidic residues" evidence="1">
    <location>
        <begin position="1"/>
        <end position="11"/>
    </location>
</feature>
<comment type="caution">
    <text evidence="2">The sequence shown here is derived from an EMBL/GenBank/DDBJ whole genome shotgun (WGS) entry which is preliminary data.</text>
</comment>
<dbReference type="Proteomes" id="UP000765509">
    <property type="component" value="Unassembled WGS sequence"/>
</dbReference>
<keyword evidence="3" id="KW-1185">Reference proteome</keyword>
<feature type="compositionally biased region" description="Polar residues" evidence="1">
    <location>
        <begin position="23"/>
        <end position="65"/>
    </location>
</feature>
<evidence type="ECO:0000313" key="3">
    <source>
        <dbReference type="Proteomes" id="UP000765509"/>
    </source>
</evidence>
<evidence type="ECO:0000256" key="1">
    <source>
        <dbReference type="SAM" id="MobiDB-lite"/>
    </source>
</evidence>
<protein>
    <submittedName>
        <fullName evidence="2">Uncharacterized protein</fullName>
    </submittedName>
</protein>
<sequence>MASIDEKEENDAFNSRIEEKRPSTTQRGANTSPSGHQQQFQCEKSLTSSEQVQGKGTSQDYRAPNIQQDAMENVFQMAITMMELKKEEEILKYKK</sequence>
<name>A0A9Q3DJ27_9BASI</name>
<reference evidence="2" key="1">
    <citation type="submission" date="2021-03" db="EMBL/GenBank/DDBJ databases">
        <title>Draft genome sequence of rust myrtle Austropuccinia psidii MF-1, a brazilian biotype.</title>
        <authorList>
            <person name="Quecine M.C."/>
            <person name="Pachon D.M.R."/>
            <person name="Bonatelli M.L."/>
            <person name="Correr F.H."/>
            <person name="Franceschini L.M."/>
            <person name="Leite T.F."/>
            <person name="Margarido G.R.A."/>
            <person name="Almeida C.A."/>
            <person name="Ferrarezi J.A."/>
            <person name="Labate C.A."/>
        </authorList>
    </citation>
    <scope>NUCLEOTIDE SEQUENCE</scope>
    <source>
        <strain evidence="2">MF-1</strain>
    </source>
</reference>
<proteinExistence type="predicted"/>
<evidence type="ECO:0000313" key="2">
    <source>
        <dbReference type="EMBL" id="MBW0502957.1"/>
    </source>
</evidence>
<organism evidence="2 3">
    <name type="scientific">Austropuccinia psidii MF-1</name>
    <dbReference type="NCBI Taxonomy" id="1389203"/>
    <lineage>
        <taxon>Eukaryota</taxon>
        <taxon>Fungi</taxon>
        <taxon>Dikarya</taxon>
        <taxon>Basidiomycota</taxon>
        <taxon>Pucciniomycotina</taxon>
        <taxon>Pucciniomycetes</taxon>
        <taxon>Pucciniales</taxon>
        <taxon>Sphaerophragmiaceae</taxon>
        <taxon>Austropuccinia</taxon>
    </lineage>
</organism>
<dbReference type="AlphaFoldDB" id="A0A9Q3DJ27"/>
<feature type="region of interest" description="Disordered" evidence="1">
    <location>
        <begin position="1"/>
        <end position="65"/>
    </location>
</feature>
<accession>A0A9Q3DJ27</accession>
<gene>
    <name evidence="2" type="ORF">O181_042672</name>
</gene>